<name>A0A1G4IXS7_9SACH</name>
<evidence type="ECO:0000256" key="1">
    <source>
        <dbReference type="ARBA" id="ARBA00010218"/>
    </source>
</evidence>
<dbReference type="GO" id="GO:0005737">
    <property type="term" value="C:cytoplasm"/>
    <property type="evidence" value="ECO:0007669"/>
    <property type="project" value="EnsemblFungi"/>
</dbReference>
<comment type="similarity">
    <text evidence="1">Belongs to the IWR1/SLC7A6OS family.</text>
</comment>
<keyword evidence="5" id="KW-1185">Reference proteome</keyword>
<dbReference type="EMBL" id="LT598459">
    <property type="protein sequence ID" value="SCU81895.1"/>
    <property type="molecule type" value="Genomic_DNA"/>
</dbReference>
<evidence type="ECO:0000313" key="5">
    <source>
        <dbReference type="Proteomes" id="UP000190274"/>
    </source>
</evidence>
<gene>
    <name evidence="4" type="ORF">LADA_0C01706G</name>
</gene>
<dbReference type="OrthoDB" id="6255506at2759"/>
<feature type="domain" description="Transcription factor Iwr1" evidence="3">
    <location>
        <begin position="133"/>
        <end position="201"/>
    </location>
</feature>
<reference evidence="5" key="1">
    <citation type="submission" date="2016-03" db="EMBL/GenBank/DDBJ databases">
        <authorList>
            <person name="Devillers H."/>
        </authorList>
    </citation>
    <scope>NUCLEOTIDE SEQUENCE [LARGE SCALE GENOMIC DNA]</scope>
</reference>
<evidence type="ECO:0000256" key="2">
    <source>
        <dbReference type="SAM" id="MobiDB-lite"/>
    </source>
</evidence>
<dbReference type="PANTHER" id="PTHR28063">
    <property type="entry name" value="RNA POLYMERASE II NUCLEAR LOCALIZATION PROTEIN IWR1"/>
    <property type="match status" value="1"/>
</dbReference>
<feature type="region of interest" description="Disordered" evidence="2">
    <location>
        <begin position="104"/>
        <end position="124"/>
    </location>
</feature>
<dbReference type="GO" id="GO:0006606">
    <property type="term" value="P:protein import into nucleus"/>
    <property type="evidence" value="ECO:0007669"/>
    <property type="project" value="EnsemblFungi"/>
</dbReference>
<dbReference type="PANTHER" id="PTHR28063:SF1">
    <property type="entry name" value="RNA POLYMERASE II NUCLEAR LOCALIZATION PROTEIN IWR1"/>
    <property type="match status" value="1"/>
</dbReference>
<feature type="region of interest" description="Disordered" evidence="2">
    <location>
        <begin position="280"/>
        <end position="302"/>
    </location>
</feature>
<dbReference type="InterPro" id="IPR040150">
    <property type="entry name" value="Iwr1"/>
</dbReference>
<sequence length="326" mass="36875">MGKTHAPEVIRVKRKREEDSVRALVLQEDGSSKRAKFVFKLARTIESGSYAKSQELKTPLLKLSEDGDARHFILEQRKRKREQGDLPTEISEMLDEYLSLKTPAQNGGSAKLKRPSRRKSETPIASEILPSGSYVYDIYYRELAAEDEFVYDPSTVGYIKIIEDHGDMIPEEEEADQAAALSDDEDSNDEAYYRNDYPEDEDDDRPVLFGSDDENGVEVRTDAWSDENSLSDAAEAESIRRDIAALQDSETDALFEKYAQETDILQAAGNNFYDVDDVDIEDSEDSGEDGTASFARHSFFPGDAEDPLALHRDEIFGRLEQMLEKR</sequence>
<protein>
    <submittedName>
        <fullName evidence="4">LADA_0C01706g1_1</fullName>
    </submittedName>
</protein>
<dbReference type="AlphaFoldDB" id="A0A1G4IXS7"/>
<evidence type="ECO:0000313" key="4">
    <source>
        <dbReference type="EMBL" id="SCU81895.1"/>
    </source>
</evidence>
<dbReference type="InterPro" id="IPR013883">
    <property type="entry name" value="TF_Iwr1_dom"/>
</dbReference>
<feature type="region of interest" description="Disordered" evidence="2">
    <location>
        <begin position="195"/>
        <end position="214"/>
    </location>
</feature>
<proteinExistence type="inferred from homology"/>
<evidence type="ECO:0000259" key="3">
    <source>
        <dbReference type="Pfam" id="PF08574"/>
    </source>
</evidence>
<dbReference type="Proteomes" id="UP000190274">
    <property type="component" value="Chromosome C"/>
</dbReference>
<organism evidence="4 5">
    <name type="scientific">Lachancea dasiensis</name>
    <dbReference type="NCBI Taxonomy" id="1072105"/>
    <lineage>
        <taxon>Eukaryota</taxon>
        <taxon>Fungi</taxon>
        <taxon>Dikarya</taxon>
        <taxon>Ascomycota</taxon>
        <taxon>Saccharomycotina</taxon>
        <taxon>Saccharomycetes</taxon>
        <taxon>Saccharomycetales</taxon>
        <taxon>Saccharomycetaceae</taxon>
        <taxon>Lachancea</taxon>
    </lineage>
</organism>
<dbReference type="GO" id="GO:0005634">
    <property type="term" value="C:nucleus"/>
    <property type="evidence" value="ECO:0007669"/>
    <property type="project" value="EnsemblFungi"/>
</dbReference>
<dbReference type="Pfam" id="PF08574">
    <property type="entry name" value="Iwr1"/>
    <property type="match status" value="1"/>
</dbReference>
<dbReference type="STRING" id="1266660.A0A1G4IXS7"/>
<accession>A0A1G4IXS7</accession>